<proteinExistence type="inferred from homology"/>
<name>A0A3D9BNW6_9RHOB</name>
<organism evidence="7 8">
    <name type="scientific">Rhodosalinus sediminis</name>
    <dbReference type="NCBI Taxonomy" id="1940533"/>
    <lineage>
        <taxon>Bacteria</taxon>
        <taxon>Pseudomonadati</taxon>
        <taxon>Pseudomonadota</taxon>
        <taxon>Alphaproteobacteria</taxon>
        <taxon>Rhodobacterales</taxon>
        <taxon>Paracoccaceae</taxon>
        <taxon>Rhodosalinus</taxon>
    </lineage>
</organism>
<dbReference type="PANTHER" id="PTHR42747">
    <property type="entry name" value="NITRONATE MONOOXYGENASE-RELATED"/>
    <property type="match status" value="1"/>
</dbReference>
<keyword evidence="4" id="KW-0560">Oxidoreductase</keyword>
<comment type="caution">
    <text evidence="7">The sequence shown here is derived from an EMBL/GenBank/DDBJ whole genome shotgun (WGS) entry which is preliminary data.</text>
</comment>
<evidence type="ECO:0000256" key="2">
    <source>
        <dbReference type="ARBA" id="ARBA00022630"/>
    </source>
</evidence>
<protein>
    <submittedName>
        <fullName evidence="7">Nitronate monooxygenase</fullName>
    </submittedName>
</protein>
<dbReference type="InterPro" id="IPR013785">
    <property type="entry name" value="Aldolase_TIM"/>
</dbReference>
<dbReference type="PANTHER" id="PTHR42747:SF4">
    <property type="entry name" value="BLR1330 PROTEIN"/>
    <property type="match status" value="1"/>
</dbReference>
<evidence type="ECO:0000256" key="1">
    <source>
        <dbReference type="ARBA" id="ARBA00009881"/>
    </source>
</evidence>
<evidence type="ECO:0000313" key="8">
    <source>
        <dbReference type="Proteomes" id="UP000257131"/>
    </source>
</evidence>
<feature type="transmembrane region" description="Helical" evidence="6">
    <location>
        <begin position="20"/>
        <end position="41"/>
    </location>
</feature>
<accession>A0A3D9BNW6</accession>
<dbReference type="AlphaFoldDB" id="A0A3D9BNW6"/>
<dbReference type="Gene3D" id="3.20.20.70">
    <property type="entry name" value="Aldolase class I"/>
    <property type="match status" value="1"/>
</dbReference>
<dbReference type="GO" id="GO:0018580">
    <property type="term" value="F:nitronate monooxygenase activity"/>
    <property type="evidence" value="ECO:0007669"/>
    <property type="project" value="InterPro"/>
</dbReference>
<dbReference type="OrthoDB" id="9778912at2"/>
<dbReference type="Proteomes" id="UP000257131">
    <property type="component" value="Unassembled WGS sequence"/>
</dbReference>
<keyword evidence="2" id="KW-0285">Flavoprotein</keyword>
<keyword evidence="3" id="KW-0288">FMN</keyword>
<comment type="similarity">
    <text evidence="1">Belongs to the nitronate monooxygenase family. NMO class I subfamily.</text>
</comment>
<evidence type="ECO:0000256" key="6">
    <source>
        <dbReference type="SAM" id="Phobius"/>
    </source>
</evidence>
<dbReference type="EMBL" id="QOHR01000021">
    <property type="protein sequence ID" value="REC55167.1"/>
    <property type="molecule type" value="Genomic_DNA"/>
</dbReference>
<dbReference type="SUPFAM" id="SSF51412">
    <property type="entry name" value="Inosine monophosphate dehydrogenase (IMPDH)"/>
    <property type="match status" value="1"/>
</dbReference>
<evidence type="ECO:0000313" key="7">
    <source>
        <dbReference type="EMBL" id="REC55167.1"/>
    </source>
</evidence>
<dbReference type="InterPro" id="IPR004136">
    <property type="entry name" value="NMO"/>
</dbReference>
<evidence type="ECO:0000256" key="4">
    <source>
        <dbReference type="ARBA" id="ARBA00023002"/>
    </source>
</evidence>
<dbReference type="Pfam" id="PF03060">
    <property type="entry name" value="NMO"/>
    <property type="match status" value="1"/>
</dbReference>
<keyword evidence="6" id="KW-0812">Transmembrane</keyword>
<evidence type="ECO:0000256" key="3">
    <source>
        <dbReference type="ARBA" id="ARBA00022643"/>
    </source>
</evidence>
<keyword evidence="5 7" id="KW-0503">Monooxygenase</keyword>
<dbReference type="RefSeq" id="WP_115981271.1">
    <property type="nucleotide sequence ID" value="NZ_QOHR01000021.1"/>
</dbReference>
<keyword evidence="6" id="KW-1133">Transmembrane helix</keyword>
<reference evidence="7 8" key="1">
    <citation type="journal article" date="2017" name="Int. J. Syst. Evol. Microbiol.">
        <title>Rhodosalinus sediminis gen. nov., sp. nov., isolated from marine saltern.</title>
        <authorList>
            <person name="Guo L.Y."/>
            <person name="Ling S.K."/>
            <person name="Li C.M."/>
            <person name="Chen G.J."/>
            <person name="Du Z.J."/>
        </authorList>
    </citation>
    <scope>NUCLEOTIDE SEQUENCE [LARGE SCALE GENOMIC DNA]</scope>
    <source>
        <strain evidence="7 8">WDN1C137</strain>
    </source>
</reference>
<sequence length="315" mass="32369">MWPTDRTGPALRAHLSERLALPLFVAPMFLVSGPELIIAAARAGALSAFPSINARTGAALVAWLERIAEGARGGAPWGVNLIVHRSNARLQDDLAATVRARAPLVVASVGPPDDVVAAVHAYGGLVFSDVASVRHARKAAAAGVDGLVLLTAGAGGNTGWLNPFAFVAEVRRFFDGPLAVAGAVGTGRALHALEVLDADLGYAGTPFIATAESRAAADHKASVVTTGADGVTQSSLVTGIPANFARESLVREGVIAPDGTPLHEGALDIASWKTVWSMGHGCGGVSAVRPAEEVIAGMAKEWRAARQMARPRPAQ</sequence>
<evidence type="ECO:0000256" key="5">
    <source>
        <dbReference type="ARBA" id="ARBA00023033"/>
    </source>
</evidence>
<keyword evidence="8" id="KW-1185">Reference proteome</keyword>
<keyword evidence="6" id="KW-0472">Membrane</keyword>
<dbReference type="CDD" id="cd04730">
    <property type="entry name" value="NPD_like"/>
    <property type="match status" value="1"/>
</dbReference>
<gene>
    <name evidence="7" type="ORF">DRV84_12505</name>
</gene>